<organism evidence="6 7">
    <name type="scientific">Paeniroseomonas aquatica</name>
    <dbReference type="NCBI Taxonomy" id="373043"/>
    <lineage>
        <taxon>Bacteria</taxon>
        <taxon>Pseudomonadati</taxon>
        <taxon>Pseudomonadota</taxon>
        <taxon>Alphaproteobacteria</taxon>
        <taxon>Acetobacterales</taxon>
        <taxon>Acetobacteraceae</taxon>
        <taxon>Paeniroseomonas</taxon>
    </lineage>
</organism>
<dbReference type="Proteomes" id="UP001529369">
    <property type="component" value="Unassembled WGS sequence"/>
</dbReference>
<protein>
    <submittedName>
        <fullName evidence="6">LysR family transcriptional regulator</fullName>
    </submittedName>
</protein>
<comment type="similarity">
    <text evidence="1">Belongs to the LysR transcriptional regulatory family.</text>
</comment>
<dbReference type="Pfam" id="PF00126">
    <property type="entry name" value="HTH_1"/>
    <property type="match status" value="1"/>
</dbReference>
<evidence type="ECO:0000256" key="2">
    <source>
        <dbReference type="ARBA" id="ARBA00023015"/>
    </source>
</evidence>
<keyword evidence="7" id="KW-1185">Reference proteome</keyword>
<dbReference type="SUPFAM" id="SSF46785">
    <property type="entry name" value="Winged helix' DNA-binding domain"/>
    <property type="match status" value="1"/>
</dbReference>
<keyword evidence="4" id="KW-0804">Transcription</keyword>
<evidence type="ECO:0000313" key="7">
    <source>
        <dbReference type="Proteomes" id="UP001529369"/>
    </source>
</evidence>
<dbReference type="PRINTS" id="PR00039">
    <property type="entry name" value="HTHLYSR"/>
</dbReference>
<dbReference type="PANTHER" id="PTHR30126:SF40">
    <property type="entry name" value="HTH-TYPE TRANSCRIPTIONAL REGULATOR GLTR"/>
    <property type="match status" value="1"/>
</dbReference>
<evidence type="ECO:0000256" key="4">
    <source>
        <dbReference type="ARBA" id="ARBA00023163"/>
    </source>
</evidence>
<dbReference type="RefSeq" id="WP_290314695.1">
    <property type="nucleotide sequence ID" value="NZ_JAUFPN010000008.1"/>
</dbReference>
<dbReference type="Pfam" id="PF03466">
    <property type="entry name" value="LysR_substrate"/>
    <property type="match status" value="1"/>
</dbReference>
<reference evidence="7" key="1">
    <citation type="journal article" date="2019" name="Int. J. Syst. Evol. Microbiol.">
        <title>The Global Catalogue of Microorganisms (GCM) 10K type strain sequencing project: providing services to taxonomists for standard genome sequencing and annotation.</title>
        <authorList>
            <consortium name="The Broad Institute Genomics Platform"/>
            <consortium name="The Broad Institute Genome Sequencing Center for Infectious Disease"/>
            <person name="Wu L."/>
            <person name="Ma J."/>
        </authorList>
    </citation>
    <scope>NUCLEOTIDE SEQUENCE [LARGE SCALE GENOMIC DNA]</scope>
    <source>
        <strain evidence="7">CECT 7131</strain>
    </source>
</reference>
<evidence type="ECO:0000313" key="6">
    <source>
        <dbReference type="EMBL" id="MDN3562965.1"/>
    </source>
</evidence>
<dbReference type="InterPro" id="IPR005119">
    <property type="entry name" value="LysR_subst-bd"/>
</dbReference>
<dbReference type="PANTHER" id="PTHR30126">
    <property type="entry name" value="HTH-TYPE TRANSCRIPTIONAL REGULATOR"/>
    <property type="match status" value="1"/>
</dbReference>
<comment type="caution">
    <text evidence="6">The sequence shown here is derived from an EMBL/GenBank/DDBJ whole genome shotgun (WGS) entry which is preliminary data.</text>
</comment>
<evidence type="ECO:0000256" key="3">
    <source>
        <dbReference type="ARBA" id="ARBA00023125"/>
    </source>
</evidence>
<dbReference type="InterPro" id="IPR000847">
    <property type="entry name" value="LysR_HTH_N"/>
</dbReference>
<feature type="domain" description="HTH lysR-type" evidence="5">
    <location>
        <begin position="1"/>
        <end position="58"/>
    </location>
</feature>
<proteinExistence type="inferred from homology"/>
<dbReference type="Gene3D" id="1.10.10.10">
    <property type="entry name" value="Winged helix-like DNA-binding domain superfamily/Winged helix DNA-binding domain"/>
    <property type="match status" value="1"/>
</dbReference>
<evidence type="ECO:0000259" key="5">
    <source>
        <dbReference type="PROSITE" id="PS50931"/>
    </source>
</evidence>
<dbReference type="PROSITE" id="PS50931">
    <property type="entry name" value="HTH_LYSR"/>
    <property type="match status" value="1"/>
</dbReference>
<dbReference type="SUPFAM" id="SSF53850">
    <property type="entry name" value="Periplasmic binding protein-like II"/>
    <property type="match status" value="1"/>
</dbReference>
<keyword evidence="2" id="KW-0805">Transcription regulation</keyword>
<dbReference type="InterPro" id="IPR036390">
    <property type="entry name" value="WH_DNA-bd_sf"/>
</dbReference>
<name>A0ABT7ZZR8_9PROT</name>
<evidence type="ECO:0000256" key="1">
    <source>
        <dbReference type="ARBA" id="ARBA00009437"/>
    </source>
</evidence>
<dbReference type="InterPro" id="IPR036388">
    <property type="entry name" value="WH-like_DNA-bd_sf"/>
</dbReference>
<dbReference type="EMBL" id="JAUFPN010000008">
    <property type="protein sequence ID" value="MDN3562965.1"/>
    <property type="molecule type" value="Genomic_DNA"/>
</dbReference>
<dbReference type="Gene3D" id="3.40.190.290">
    <property type="match status" value="1"/>
</dbReference>
<keyword evidence="3" id="KW-0238">DNA-binding</keyword>
<sequence>MELVDLETFAAIARHGGVTRAAAALNTVQSNVTARLKALELELGARLFERHSRGVVLTAAGQRLLPYAGRVRALVAEAQRVTADDGIPRGPFRLGAMETTAALRLPPLLVTYARACPEVELVVSTGSTAMLLQEVLEHRLDVALVAGPVVHAELEEEAAFEEELVLVTAPNLRGPDALAGAGGLKVLVFRAGCSYRQRLEAILAARGIAGARWLEFGTLDGILGCVAAGVGVTLLPRIVVEAAARAGQVNLHVLPMAEAKVATVLVRRRTAYVSSALDAFLAMVRINRPLVAAAE</sequence>
<accession>A0ABT7ZZR8</accession>
<gene>
    <name evidence="6" type="ORF">QWZ14_01045</name>
</gene>